<protein>
    <recommendedName>
        <fullName evidence="2">DED domain-containing protein</fullName>
    </recommendedName>
</protein>
<comment type="caution">
    <text evidence="3">The sequence shown here is derived from an EMBL/GenBank/DDBJ whole genome shotgun (WGS) entry which is preliminary data.</text>
</comment>
<feature type="transmembrane region" description="Helical" evidence="1">
    <location>
        <begin position="147"/>
        <end position="169"/>
    </location>
</feature>
<keyword evidence="1" id="KW-0472">Membrane</keyword>
<keyword evidence="1" id="KW-1133">Transmembrane helix</keyword>
<evidence type="ECO:0000259" key="2">
    <source>
        <dbReference type="PROSITE" id="PS50168"/>
    </source>
</evidence>
<dbReference type="PROSITE" id="PS50168">
    <property type="entry name" value="DED"/>
    <property type="match status" value="1"/>
</dbReference>
<dbReference type="Proteomes" id="UP001159427">
    <property type="component" value="Unassembled WGS sequence"/>
</dbReference>
<dbReference type="EMBL" id="CALNXI010000254">
    <property type="protein sequence ID" value="CAH3023285.1"/>
    <property type="molecule type" value="Genomic_DNA"/>
</dbReference>
<keyword evidence="1" id="KW-0812">Transmembrane</keyword>
<dbReference type="InterPro" id="IPR001875">
    <property type="entry name" value="DED_dom"/>
</dbReference>
<organism evidence="3 4">
    <name type="scientific">Porites evermanni</name>
    <dbReference type="NCBI Taxonomy" id="104178"/>
    <lineage>
        <taxon>Eukaryota</taxon>
        <taxon>Metazoa</taxon>
        <taxon>Cnidaria</taxon>
        <taxon>Anthozoa</taxon>
        <taxon>Hexacorallia</taxon>
        <taxon>Scleractinia</taxon>
        <taxon>Fungiina</taxon>
        <taxon>Poritidae</taxon>
        <taxon>Porites</taxon>
    </lineage>
</organism>
<feature type="transmembrane region" description="Helical" evidence="1">
    <location>
        <begin position="206"/>
        <end position="228"/>
    </location>
</feature>
<dbReference type="InterPro" id="IPR011029">
    <property type="entry name" value="DEATH-like_dom_sf"/>
</dbReference>
<sequence>MASISPFNILLNNLSNELSSVNLQSLINVCGDLISESERERISSGWDVFKILIQRNAMGENQMGMKFLIRIVKELRPKRRDLVDMVKKYVEDHCEESKEILNDLEFSSDNYKLILRTSMPFLGGDNQFNARWGCRCNCECNQGCSKYCCFSVIIAMLLIFSVAIAFHLIRFHQQKRSVTLKKEPEFAIGEYNVTAETSEVSTGPSWVWPVIITSVLLFSAACLVLLAIHLKRRKGKLPCTDPQSDIGNYGSLNSSTDLTESSSACTNKIARKNDGHICSCCCGHMTFTYLSAPLCLVSAKWRFPLPAVGETENDLLVEF</sequence>
<gene>
    <name evidence="3" type="ORF">PEVE_00018763</name>
</gene>
<evidence type="ECO:0000313" key="4">
    <source>
        <dbReference type="Proteomes" id="UP001159427"/>
    </source>
</evidence>
<evidence type="ECO:0000313" key="3">
    <source>
        <dbReference type="EMBL" id="CAH3023285.1"/>
    </source>
</evidence>
<name>A0ABN8M5P9_9CNID</name>
<feature type="domain" description="DED" evidence="2">
    <location>
        <begin position="6"/>
        <end position="88"/>
    </location>
</feature>
<dbReference type="Gene3D" id="1.10.533.10">
    <property type="entry name" value="Death Domain, Fas"/>
    <property type="match status" value="1"/>
</dbReference>
<reference evidence="3 4" key="1">
    <citation type="submission" date="2022-05" db="EMBL/GenBank/DDBJ databases">
        <authorList>
            <consortium name="Genoscope - CEA"/>
            <person name="William W."/>
        </authorList>
    </citation>
    <scope>NUCLEOTIDE SEQUENCE [LARGE SCALE GENOMIC DNA]</scope>
</reference>
<dbReference type="SUPFAM" id="SSF47986">
    <property type="entry name" value="DEATH domain"/>
    <property type="match status" value="1"/>
</dbReference>
<accession>A0ABN8M5P9</accession>
<evidence type="ECO:0000256" key="1">
    <source>
        <dbReference type="SAM" id="Phobius"/>
    </source>
</evidence>
<dbReference type="Pfam" id="PF01335">
    <property type="entry name" value="DED"/>
    <property type="match status" value="1"/>
</dbReference>
<proteinExistence type="predicted"/>
<keyword evidence="4" id="KW-1185">Reference proteome</keyword>